<feature type="domain" description="C2H2-type" evidence="2">
    <location>
        <begin position="32"/>
        <end position="53"/>
    </location>
</feature>
<dbReference type="InterPro" id="IPR039258">
    <property type="entry name" value="ZNF511"/>
</dbReference>
<comment type="caution">
    <text evidence="3">The sequence shown here is derived from an EMBL/GenBank/DDBJ whole genome shotgun (WGS) entry which is preliminary data.</text>
</comment>
<evidence type="ECO:0000256" key="1">
    <source>
        <dbReference type="SAM" id="MobiDB-lite"/>
    </source>
</evidence>
<dbReference type="PROSITE" id="PS00028">
    <property type="entry name" value="ZINC_FINGER_C2H2_1"/>
    <property type="match status" value="1"/>
</dbReference>
<accession>A0A1V8T3R3</accession>
<dbReference type="AlphaFoldDB" id="A0A1V8T3R3"/>
<dbReference type="InParanoid" id="A0A1V8T3R3"/>
<protein>
    <recommendedName>
        <fullName evidence="2">C2H2-type domain-containing protein</fullName>
    </recommendedName>
</protein>
<dbReference type="EMBL" id="NAJO01000018">
    <property type="protein sequence ID" value="OQO05812.1"/>
    <property type="molecule type" value="Genomic_DNA"/>
</dbReference>
<evidence type="ECO:0000259" key="2">
    <source>
        <dbReference type="PROSITE" id="PS00028"/>
    </source>
</evidence>
<reference evidence="4" key="1">
    <citation type="submission" date="2017-03" db="EMBL/GenBank/DDBJ databases">
        <title>Genomes of endolithic fungi from Antarctica.</title>
        <authorList>
            <person name="Coleine C."/>
            <person name="Masonjones S."/>
            <person name="Stajich J.E."/>
        </authorList>
    </citation>
    <scope>NUCLEOTIDE SEQUENCE [LARGE SCALE GENOMIC DNA]</scope>
    <source>
        <strain evidence="4">CCFEE 5527</strain>
    </source>
</reference>
<dbReference type="InterPro" id="IPR013087">
    <property type="entry name" value="Znf_C2H2_type"/>
</dbReference>
<evidence type="ECO:0000313" key="4">
    <source>
        <dbReference type="Proteomes" id="UP000192596"/>
    </source>
</evidence>
<keyword evidence="4" id="KW-1185">Reference proteome</keyword>
<sequence>MNPTQQSRHKPFTFNSQVDYETHYAKEHSNRCSECRHNFPTPHLLGLHIAEDHDPIIAAKRERGDKTFACLVDGCEKVCGDWKKRRMHLIDKHGFPRNYDFFIVNTGVAGKRSMLRPGVDAQGHRASSRERRDSSESEDEVMITPSTTPSVASPAAHAPAATRQEITAGTPQGASVASAHVAAPRVLGGKKRSASVRSMGTGAILASPAVTNDVKVEDITKSMSALKMVPRIVAEKQRTKQS</sequence>
<name>A0A1V8T3R3_9PEZI</name>
<dbReference type="Proteomes" id="UP000192596">
    <property type="component" value="Unassembled WGS sequence"/>
</dbReference>
<feature type="region of interest" description="Disordered" evidence="1">
    <location>
        <begin position="114"/>
        <end position="162"/>
    </location>
</feature>
<dbReference type="SMART" id="SM00355">
    <property type="entry name" value="ZnF_C2H2"/>
    <property type="match status" value="2"/>
</dbReference>
<feature type="compositionally biased region" description="Low complexity" evidence="1">
    <location>
        <begin position="144"/>
        <end position="162"/>
    </location>
</feature>
<dbReference type="OrthoDB" id="18440at2759"/>
<dbReference type="PANTHER" id="PTHR21354:SF0">
    <property type="entry name" value="ZINC FINGER PROTEIN 511"/>
    <property type="match status" value="1"/>
</dbReference>
<dbReference type="PANTHER" id="PTHR21354">
    <property type="entry name" value="ZINC FINGER PROTEIN 511"/>
    <property type="match status" value="1"/>
</dbReference>
<proteinExistence type="predicted"/>
<evidence type="ECO:0000313" key="3">
    <source>
        <dbReference type="EMBL" id="OQO05812.1"/>
    </source>
</evidence>
<organism evidence="3 4">
    <name type="scientific">Cryoendolithus antarcticus</name>
    <dbReference type="NCBI Taxonomy" id="1507870"/>
    <lineage>
        <taxon>Eukaryota</taxon>
        <taxon>Fungi</taxon>
        <taxon>Dikarya</taxon>
        <taxon>Ascomycota</taxon>
        <taxon>Pezizomycotina</taxon>
        <taxon>Dothideomycetes</taxon>
        <taxon>Dothideomycetidae</taxon>
        <taxon>Cladosporiales</taxon>
        <taxon>Cladosporiaceae</taxon>
        <taxon>Cryoendolithus</taxon>
    </lineage>
</organism>
<gene>
    <name evidence="3" type="ORF">B0A48_09907</name>
</gene>